<dbReference type="PANTHER" id="PTHR48106:SF5">
    <property type="entry name" value="ZINC-CONTAINING ALCOHOL DEHYDROGENASE"/>
    <property type="match status" value="1"/>
</dbReference>
<dbReference type="InterPro" id="IPR013149">
    <property type="entry name" value="ADH-like_C"/>
</dbReference>
<dbReference type="RefSeq" id="WP_076345586.1">
    <property type="nucleotide sequence ID" value="NZ_CP019082.1"/>
</dbReference>
<dbReference type="EC" id="1.6.5.5" evidence="4"/>
<name>A0A1U7CP81_9BACT</name>
<protein>
    <submittedName>
        <fullName evidence="4">Quinone oxidoreductase 1</fullName>
        <ecNumber evidence="4">1.6.5.5</ecNumber>
    </submittedName>
</protein>
<dbReference type="SUPFAM" id="SSF51735">
    <property type="entry name" value="NAD(P)-binding Rossmann-fold domains"/>
    <property type="match status" value="1"/>
</dbReference>
<dbReference type="KEGG" id="pbor:BSF38_02230"/>
<dbReference type="EMBL" id="CP019082">
    <property type="protein sequence ID" value="APW60742.1"/>
    <property type="molecule type" value="Genomic_DNA"/>
</dbReference>
<dbReference type="Proteomes" id="UP000186309">
    <property type="component" value="Chromosome"/>
</dbReference>
<dbReference type="Gene3D" id="3.90.180.10">
    <property type="entry name" value="Medium-chain alcohol dehydrogenases, catalytic domain"/>
    <property type="match status" value="1"/>
</dbReference>
<evidence type="ECO:0000313" key="4">
    <source>
        <dbReference type="EMBL" id="APW60742.1"/>
    </source>
</evidence>
<evidence type="ECO:0000313" key="5">
    <source>
        <dbReference type="Proteomes" id="UP000186309"/>
    </source>
</evidence>
<proteinExistence type="predicted"/>
<sequence length="329" mass="34835">MARVVRFHETGGPEVLKIEELDVPPPGKGEVQIRVKALGLNRAEAMFRRGQYLEDPKLPARLGYEAAGTVAAVGPGVQGFKVGDAVSTIPSFSLNDYGLYGELANAPVHAVVHHPASLSWVDAAAVWMQYITAYGALIDIAGLTKGDTLVIPAASSSVGLAAIQIANRVGAIPVALTRGSAKRQALVDAGAAHVIASDEQDLVKEVLGLTGGKGARVVFDPVGGPTLTKLAKATAQLGIIFLYGALSTEPTPLPLFDVLGRWLTLRGYVMMEITSDPDRLERATRFINEGLADGGFKPLIARTFPLDEIVEAHRYLESNQQVGKVVVTV</sequence>
<keyword evidence="2 4" id="KW-0560">Oxidoreductase</keyword>
<dbReference type="InterPro" id="IPR013154">
    <property type="entry name" value="ADH-like_N"/>
</dbReference>
<dbReference type="GO" id="GO:0003960">
    <property type="term" value="F:quinone reductase (NADPH) activity"/>
    <property type="evidence" value="ECO:0007669"/>
    <property type="project" value="UniProtKB-EC"/>
</dbReference>
<dbReference type="PANTHER" id="PTHR48106">
    <property type="entry name" value="QUINONE OXIDOREDUCTASE PIG3-RELATED"/>
    <property type="match status" value="1"/>
</dbReference>
<gene>
    <name evidence="4" type="primary">qorA</name>
    <name evidence="4" type="ORF">BSF38_02230</name>
</gene>
<dbReference type="CDD" id="cd08268">
    <property type="entry name" value="MDR2"/>
    <property type="match status" value="1"/>
</dbReference>
<reference evidence="5" key="1">
    <citation type="submission" date="2016-12" db="EMBL/GenBank/DDBJ databases">
        <title>Comparative genomics of four Isosphaeraceae planctomycetes: a common pool of plasmids and glycoside hydrolase genes.</title>
        <authorList>
            <person name="Ivanova A."/>
        </authorList>
    </citation>
    <scope>NUCLEOTIDE SEQUENCE [LARGE SCALE GENOMIC DNA]</scope>
    <source>
        <strain evidence="5">PX4</strain>
    </source>
</reference>
<dbReference type="Pfam" id="PF08240">
    <property type="entry name" value="ADH_N"/>
    <property type="match status" value="1"/>
</dbReference>
<organism evidence="4 5">
    <name type="scientific">Paludisphaera borealis</name>
    <dbReference type="NCBI Taxonomy" id="1387353"/>
    <lineage>
        <taxon>Bacteria</taxon>
        <taxon>Pseudomonadati</taxon>
        <taxon>Planctomycetota</taxon>
        <taxon>Planctomycetia</taxon>
        <taxon>Isosphaerales</taxon>
        <taxon>Isosphaeraceae</taxon>
        <taxon>Paludisphaera</taxon>
    </lineage>
</organism>
<dbReference type="SUPFAM" id="SSF50129">
    <property type="entry name" value="GroES-like"/>
    <property type="match status" value="1"/>
</dbReference>
<evidence type="ECO:0000256" key="2">
    <source>
        <dbReference type="ARBA" id="ARBA00023002"/>
    </source>
</evidence>
<keyword evidence="1" id="KW-0521">NADP</keyword>
<dbReference type="Gene3D" id="3.40.50.720">
    <property type="entry name" value="NAD(P)-binding Rossmann-like Domain"/>
    <property type="match status" value="1"/>
</dbReference>
<dbReference type="InterPro" id="IPR020843">
    <property type="entry name" value="ER"/>
</dbReference>
<dbReference type="AlphaFoldDB" id="A0A1U7CP81"/>
<accession>A0A1U7CP81</accession>
<evidence type="ECO:0000256" key="1">
    <source>
        <dbReference type="ARBA" id="ARBA00022857"/>
    </source>
</evidence>
<dbReference type="InterPro" id="IPR011032">
    <property type="entry name" value="GroES-like_sf"/>
</dbReference>
<dbReference type="STRING" id="1387353.BSF38_02230"/>
<feature type="domain" description="Enoyl reductase (ER)" evidence="3">
    <location>
        <begin position="11"/>
        <end position="327"/>
    </location>
</feature>
<dbReference type="SMART" id="SM00829">
    <property type="entry name" value="PKS_ER"/>
    <property type="match status" value="1"/>
</dbReference>
<dbReference type="Pfam" id="PF00107">
    <property type="entry name" value="ADH_zinc_N"/>
    <property type="match status" value="1"/>
</dbReference>
<dbReference type="OrthoDB" id="9787435at2"/>
<keyword evidence="5" id="KW-1185">Reference proteome</keyword>
<dbReference type="GO" id="GO:0070402">
    <property type="term" value="F:NADPH binding"/>
    <property type="evidence" value="ECO:0007669"/>
    <property type="project" value="TreeGrafter"/>
</dbReference>
<dbReference type="InterPro" id="IPR036291">
    <property type="entry name" value="NAD(P)-bd_dom_sf"/>
</dbReference>
<evidence type="ECO:0000259" key="3">
    <source>
        <dbReference type="SMART" id="SM00829"/>
    </source>
</evidence>